<dbReference type="KEGG" id="msj:MSSAC_3226"/>
<organism evidence="4 5">
    <name type="scientific">Methanosarcina siciliae C2J</name>
    <dbReference type="NCBI Taxonomy" id="1434118"/>
    <lineage>
        <taxon>Archaea</taxon>
        <taxon>Methanobacteriati</taxon>
        <taxon>Methanobacteriota</taxon>
        <taxon>Stenosarchaea group</taxon>
        <taxon>Methanomicrobia</taxon>
        <taxon>Methanosarcinales</taxon>
        <taxon>Methanosarcinaceae</taxon>
        <taxon>Methanosarcina</taxon>
    </lineage>
</organism>
<dbReference type="PATRIC" id="fig|1434118.4.peg.4176"/>
<dbReference type="Gene3D" id="2.60.40.2020">
    <property type="match status" value="1"/>
</dbReference>
<protein>
    <recommendedName>
        <fullName evidence="3">Proteinase inhibitor I42 chagasin domain-containing protein</fullName>
    </recommendedName>
</protein>
<gene>
    <name evidence="4" type="ORF">MSSAC_3226</name>
</gene>
<feature type="domain" description="Proteinase inhibitor I42 chagasin" evidence="3">
    <location>
        <begin position="7"/>
        <end position="55"/>
    </location>
</feature>
<name>A0A0E3LDT2_9EURY</name>
<dbReference type="Pfam" id="PF09394">
    <property type="entry name" value="Inhibitor_I42"/>
    <property type="match status" value="1"/>
</dbReference>
<keyword evidence="1" id="KW-0646">Protease inhibitor</keyword>
<dbReference type="InterPro" id="IPR036331">
    <property type="entry name" value="Chagasin-like_sf"/>
</dbReference>
<evidence type="ECO:0000313" key="4">
    <source>
        <dbReference type="EMBL" id="AKB37816.1"/>
    </source>
</evidence>
<evidence type="ECO:0000259" key="3">
    <source>
        <dbReference type="Pfam" id="PF09394"/>
    </source>
</evidence>
<proteinExistence type="predicted"/>
<reference evidence="4 5" key="1">
    <citation type="submission" date="2014-07" db="EMBL/GenBank/DDBJ databases">
        <title>Methanogenic archaea and the global carbon cycle.</title>
        <authorList>
            <person name="Henriksen J.R."/>
            <person name="Luke J."/>
            <person name="Reinhart S."/>
            <person name="Benedict M.N."/>
            <person name="Youngblut N.D."/>
            <person name="Metcalf M.E."/>
            <person name="Whitaker R.J."/>
            <person name="Metcalf W.W."/>
        </authorList>
    </citation>
    <scope>NUCLEOTIDE SEQUENCE [LARGE SCALE GENOMIC DNA]</scope>
    <source>
        <strain evidence="4 5">C2J</strain>
    </source>
</reference>
<evidence type="ECO:0000313" key="5">
    <source>
        <dbReference type="Proteomes" id="UP000033123"/>
    </source>
</evidence>
<dbReference type="SUPFAM" id="SSF141066">
    <property type="entry name" value="ICP-like"/>
    <property type="match status" value="1"/>
</dbReference>
<dbReference type="HOGENOM" id="CLU_2968512_0_0_2"/>
<dbReference type="AlphaFoldDB" id="A0A0E3LDT2"/>
<dbReference type="GO" id="GO:0004869">
    <property type="term" value="F:cysteine-type endopeptidase inhibitor activity"/>
    <property type="evidence" value="ECO:0007669"/>
    <property type="project" value="UniProtKB-KW"/>
</dbReference>
<evidence type="ECO:0000256" key="1">
    <source>
        <dbReference type="ARBA" id="ARBA00022690"/>
    </source>
</evidence>
<accession>A0A0E3LDT2</accession>
<keyword evidence="2" id="KW-0789">Thiol protease inhibitor</keyword>
<dbReference type="InterPro" id="IPR018990">
    <property type="entry name" value="Prot_inh_I42_chagasin"/>
</dbReference>
<dbReference type="Proteomes" id="UP000033123">
    <property type="component" value="Chromosome"/>
</dbReference>
<dbReference type="EMBL" id="CP009508">
    <property type="protein sequence ID" value="AKB37816.1"/>
    <property type="molecule type" value="Genomic_DNA"/>
</dbReference>
<sequence>MVGDSFEKKGDAIGAAGVRVFQFRAPGTGSYKLGIRNWRDWEGESSIIDRFYATILVR</sequence>
<evidence type="ECO:0000256" key="2">
    <source>
        <dbReference type="ARBA" id="ARBA00022704"/>
    </source>
</evidence>